<name>A0ABY8F7M1_9HYPH</name>
<dbReference type="Proteomes" id="UP001209803">
    <property type="component" value="Chromosome"/>
</dbReference>
<organism evidence="2 3">
    <name type="scientific">Roseibium porphyridii</name>
    <dbReference type="NCBI Taxonomy" id="2866279"/>
    <lineage>
        <taxon>Bacteria</taxon>
        <taxon>Pseudomonadati</taxon>
        <taxon>Pseudomonadota</taxon>
        <taxon>Alphaproteobacteria</taxon>
        <taxon>Hyphomicrobiales</taxon>
        <taxon>Stappiaceae</taxon>
        <taxon>Roseibium</taxon>
    </lineage>
</organism>
<evidence type="ECO:0000313" key="2">
    <source>
        <dbReference type="EMBL" id="WFE91462.1"/>
    </source>
</evidence>
<gene>
    <name evidence="2" type="ORF">K1718_08910</name>
</gene>
<reference evidence="2 3" key="1">
    <citation type="submission" date="2023-03" db="EMBL/GenBank/DDBJ databases">
        <title>Roseibium porphyridii sp. nov. and Roseibium rhodosorbium sp. nov. isolated from marine algae, Porphyridium cruentum and Rhodosorus marinus, respectively.</title>
        <authorList>
            <person name="Lee M.W."/>
            <person name="Choi B.J."/>
            <person name="Lee J.K."/>
            <person name="Choi D.G."/>
            <person name="Baek J.H."/>
            <person name="Bayburt H."/>
            <person name="Kim J.M."/>
            <person name="Han D.M."/>
            <person name="Kim K.H."/>
            <person name="Jeon C.O."/>
        </authorList>
    </citation>
    <scope>NUCLEOTIDE SEQUENCE [LARGE SCALE GENOMIC DNA]</scope>
    <source>
        <strain evidence="2 3">KMA01</strain>
    </source>
</reference>
<evidence type="ECO:0000313" key="3">
    <source>
        <dbReference type="Proteomes" id="UP001209803"/>
    </source>
</evidence>
<keyword evidence="3" id="KW-1185">Reference proteome</keyword>
<feature type="signal peptide" evidence="1">
    <location>
        <begin position="1"/>
        <end position="19"/>
    </location>
</feature>
<dbReference type="RefSeq" id="WP_265683904.1">
    <property type="nucleotide sequence ID" value="NZ_CP120863.1"/>
</dbReference>
<evidence type="ECO:0000256" key="1">
    <source>
        <dbReference type="SAM" id="SignalP"/>
    </source>
</evidence>
<protein>
    <recommendedName>
        <fullName evidence="4">YbjN domain-containing protein</fullName>
    </recommendedName>
</protein>
<proteinExistence type="predicted"/>
<accession>A0ABY8F7M1</accession>
<keyword evidence="1" id="KW-0732">Signal</keyword>
<sequence>MTRLLNRVFLAVAMSCAGALPGVPAAAYQQLLTYRIAGLDILAIAEGDHVDEDPWALALTVVPSGGMGNEIIIESDGGLDECKQQLEYVKGSKSDYIEIVIDMNASTMNGVLVIQCATFQGLFTSGQ</sequence>
<dbReference type="EMBL" id="CP120863">
    <property type="protein sequence ID" value="WFE91462.1"/>
    <property type="molecule type" value="Genomic_DNA"/>
</dbReference>
<feature type="chain" id="PRO_5045072368" description="YbjN domain-containing protein" evidence="1">
    <location>
        <begin position="20"/>
        <end position="127"/>
    </location>
</feature>
<evidence type="ECO:0008006" key="4">
    <source>
        <dbReference type="Google" id="ProtNLM"/>
    </source>
</evidence>